<comment type="caution">
    <text evidence="2">The sequence shown here is derived from an EMBL/GenBank/DDBJ whole genome shotgun (WGS) entry which is preliminary data.</text>
</comment>
<protein>
    <submittedName>
        <fullName evidence="2">Hemerythrin HHE cation binding domain-containing protein</fullName>
    </submittedName>
</protein>
<sequence length="144" mass="16566">MHTISQVLGDDHQRCDSLFAEAETAVAQGDWLTGESAFNAFHDALEHHFRMEEEVMFPEYEARTGQTMGPTRVMRMEHGQMRQLKEDMATAITARDRDRYLGLSETLLIVMQQHNAKEEQMLYPMADRALQDSMEQVLSQMDAV</sequence>
<dbReference type="InterPro" id="IPR012312">
    <property type="entry name" value="Hemerythrin-like"/>
</dbReference>
<dbReference type="EMBL" id="QPJY01000001">
    <property type="protein sequence ID" value="RCX33096.1"/>
    <property type="molecule type" value="Genomic_DNA"/>
</dbReference>
<dbReference type="OrthoDB" id="9792554at2"/>
<dbReference type="GO" id="GO:0005886">
    <property type="term" value="C:plasma membrane"/>
    <property type="evidence" value="ECO:0007669"/>
    <property type="project" value="TreeGrafter"/>
</dbReference>
<dbReference type="Gene3D" id="1.20.120.520">
    <property type="entry name" value="nmb1532 protein domain like"/>
    <property type="match status" value="1"/>
</dbReference>
<evidence type="ECO:0000313" key="2">
    <source>
        <dbReference type="EMBL" id="RCX33096.1"/>
    </source>
</evidence>
<evidence type="ECO:0000313" key="3">
    <source>
        <dbReference type="Proteomes" id="UP000252707"/>
    </source>
</evidence>
<dbReference type="Proteomes" id="UP000252707">
    <property type="component" value="Unassembled WGS sequence"/>
</dbReference>
<keyword evidence="3" id="KW-1185">Reference proteome</keyword>
<dbReference type="RefSeq" id="WP_114277976.1">
    <property type="nucleotide sequence ID" value="NZ_QPJY01000001.1"/>
</dbReference>
<evidence type="ECO:0000259" key="1">
    <source>
        <dbReference type="Pfam" id="PF01814"/>
    </source>
</evidence>
<proteinExistence type="predicted"/>
<feature type="domain" description="Hemerythrin-like" evidence="1">
    <location>
        <begin position="4"/>
        <end position="126"/>
    </location>
</feature>
<organism evidence="2 3">
    <name type="scientific">Thioalbus denitrificans</name>
    <dbReference type="NCBI Taxonomy" id="547122"/>
    <lineage>
        <taxon>Bacteria</taxon>
        <taxon>Pseudomonadati</taxon>
        <taxon>Pseudomonadota</taxon>
        <taxon>Gammaproteobacteria</taxon>
        <taxon>Chromatiales</taxon>
        <taxon>Ectothiorhodospiraceae</taxon>
        <taxon>Thioalbus</taxon>
    </lineage>
</organism>
<reference evidence="2 3" key="1">
    <citation type="submission" date="2018-07" db="EMBL/GenBank/DDBJ databases">
        <title>Genomic Encyclopedia of Type Strains, Phase IV (KMG-IV): sequencing the most valuable type-strain genomes for metagenomic binning, comparative biology and taxonomic classification.</title>
        <authorList>
            <person name="Goeker M."/>
        </authorList>
    </citation>
    <scope>NUCLEOTIDE SEQUENCE [LARGE SCALE GENOMIC DNA]</scope>
    <source>
        <strain evidence="2 3">DSM 26407</strain>
    </source>
</reference>
<dbReference type="AlphaFoldDB" id="A0A369CK87"/>
<dbReference type="PANTHER" id="PTHR39966">
    <property type="entry name" value="BLL2471 PROTEIN-RELATED"/>
    <property type="match status" value="1"/>
</dbReference>
<dbReference type="PANTHER" id="PTHR39966:SF3">
    <property type="entry name" value="DUF438 DOMAIN-CONTAINING PROTEIN"/>
    <property type="match status" value="1"/>
</dbReference>
<name>A0A369CK87_9GAMM</name>
<accession>A0A369CK87</accession>
<gene>
    <name evidence="2" type="ORF">DFQ59_101395</name>
</gene>
<dbReference type="Pfam" id="PF01814">
    <property type="entry name" value="Hemerythrin"/>
    <property type="match status" value="1"/>
</dbReference>